<keyword evidence="11" id="KW-1185">Reference proteome</keyword>
<evidence type="ECO:0000256" key="5">
    <source>
        <dbReference type="ARBA" id="ARBA00022692"/>
    </source>
</evidence>
<gene>
    <name evidence="10" type="ORF">LSAT_V11C400190040</name>
</gene>
<comment type="caution">
    <text evidence="10">The sequence shown here is derived from an EMBL/GenBank/DDBJ whole genome shotgun (WGS) entry which is preliminary data.</text>
</comment>
<dbReference type="InterPro" id="IPR044173">
    <property type="entry name" value="CASPL"/>
</dbReference>
<feature type="domain" description="Casparian strip membrane protein" evidence="9">
    <location>
        <begin position="26"/>
        <end position="169"/>
    </location>
</feature>
<comment type="similarity">
    <text evidence="2 8">Belongs to the Casparian strip membrane proteins (CASP) family.</text>
</comment>
<dbReference type="PANTHER" id="PTHR36488:SF8">
    <property type="entry name" value="CASP-LIKE PROTEIN 1U1"/>
    <property type="match status" value="1"/>
</dbReference>
<dbReference type="GO" id="GO:0005886">
    <property type="term" value="C:plasma membrane"/>
    <property type="evidence" value="ECO:0007669"/>
    <property type="project" value="UniProtKB-SubCell"/>
</dbReference>
<evidence type="ECO:0000256" key="4">
    <source>
        <dbReference type="ARBA" id="ARBA00022475"/>
    </source>
</evidence>
<dbReference type="Gramene" id="rna-gnl|WGS:NBSK|LSAT_4X82801_mrna">
    <property type="protein sequence ID" value="cds-PLY63618.1"/>
    <property type="gene ID" value="gene-LSAT_4X82801"/>
</dbReference>
<name>A0A9R1VP88_LACSA</name>
<keyword evidence="7 8" id="KW-0472">Membrane</keyword>
<evidence type="ECO:0000256" key="8">
    <source>
        <dbReference type="RuleBase" id="RU361233"/>
    </source>
</evidence>
<proteinExistence type="inferred from homology"/>
<feature type="transmembrane region" description="Helical" evidence="8">
    <location>
        <begin position="105"/>
        <end position="132"/>
    </location>
</feature>
<protein>
    <recommendedName>
        <fullName evidence="8">CASP-like protein</fullName>
    </recommendedName>
</protein>
<accession>A0A9R1VP88</accession>
<keyword evidence="6 8" id="KW-1133">Transmembrane helix</keyword>
<evidence type="ECO:0000256" key="3">
    <source>
        <dbReference type="ARBA" id="ARBA00011489"/>
    </source>
</evidence>
<evidence type="ECO:0000256" key="6">
    <source>
        <dbReference type="ARBA" id="ARBA00022989"/>
    </source>
</evidence>
<keyword evidence="4 8" id="KW-1003">Cell membrane</keyword>
<comment type="subunit">
    <text evidence="3 8">Homodimer and heterodimers.</text>
</comment>
<dbReference type="PANTHER" id="PTHR36488">
    <property type="entry name" value="CASP-LIKE PROTEIN 1U1"/>
    <property type="match status" value="1"/>
</dbReference>
<evidence type="ECO:0000259" key="9">
    <source>
        <dbReference type="Pfam" id="PF04535"/>
    </source>
</evidence>
<reference evidence="10 11" key="1">
    <citation type="journal article" date="2017" name="Nat. Commun.">
        <title>Genome assembly with in vitro proximity ligation data and whole-genome triplication in lettuce.</title>
        <authorList>
            <person name="Reyes-Chin-Wo S."/>
            <person name="Wang Z."/>
            <person name="Yang X."/>
            <person name="Kozik A."/>
            <person name="Arikit S."/>
            <person name="Song C."/>
            <person name="Xia L."/>
            <person name="Froenicke L."/>
            <person name="Lavelle D.O."/>
            <person name="Truco M.J."/>
            <person name="Xia R."/>
            <person name="Zhu S."/>
            <person name="Xu C."/>
            <person name="Xu H."/>
            <person name="Xu X."/>
            <person name="Cox K."/>
            <person name="Korf I."/>
            <person name="Meyers B.C."/>
            <person name="Michelmore R.W."/>
        </authorList>
    </citation>
    <scope>NUCLEOTIDE SEQUENCE [LARGE SCALE GENOMIC DNA]</scope>
    <source>
        <strain evidence="11">cv. Salinas</strain>
        <tissue evidence="10">Seedlings</tissue>
    </source>
</reference>
<feature type="transmembrane region" description="Helical" evidence="8">
    <location>
        <begin position="30"/>
        <end position="50"/>
    </location>
</feature>
<evidence type="ECO:0000313" key="11">
    <source>
        <dbReference type="Proteomes" id="UP000235145"/>
    </source>
</evidence>
<evidence type="ECO:0000313" key="10">
    <source>
        <dbReference type="EMBL" id="KAJ0210001.1"/>
    </source>
</evidence>
<dbReference type="InterPro" id="IPR006702">
    <property type="entry name" value="CASP_dom"/>
</dbReference>
<sequence length="186" mass="20384">METENVNTIVSKLRPIPSPVSHLCFTASQIWLRIVAAASSIAAACLMFNSRQSKVLFGTDLDARYTYNPSFKFFTIMNVVASVLSLLSLLPVFSLGRKFSNPVNYFFLFIHDLILTSLMVGGFGAASAIAQVGKYGNNHAGWMPICDNFGKFCHKVMASLILSLLSTICYLLLTVISANKAREVSD</sequence>
<dbReference type="EMBL" id="NBSK02000004">
    <property type="protein sequence ID" value="KAJ0210001.1"/>
    <property type="molecule type" value="Genomic_DNA"/>
</dbReference>
<dbReference type="Pfam" id="PF04535">
    <property type="entry name" value="CASP_dom"/>
    <property type="match status" value="1"/>
</dbReference>
<dbReference type="Proteomes" id="UP000235145">
    <property type="component" value="Unassembled WGS sequence"/>
</dbReference>
<organism evidence="10 11">
    <name type="scientific">Lactuca sativa</name>
    <name type="common">Garden lettuce</name>
    <dbReference type="NCBI Taxonomy" id="4236"/>
    <lineage>
        <taxon>Eukaryota</taxon>
        <taxon>Viridiplantae</taxon>
        <taxon>Streptophyta</taxon>
        <taxon>Embryophyta</taxon>
        <taxon>Tracheophyta</taxon>
        <taxon>Spermatophyta</taxon>
        <taxon>Magnoliopsida</taxon>
        <taxon>eudicotyledons</taxon>
        <taxon>Gunneridae</taxon>
        <taxon>Pentapetalae</taxon>
        <taxon>asterids</taxon>
        <taxon>campanulids</taxon>
        <taxon>Asterales</taxon>
        <taxon>Asteraceae</taxon>
        <taxon>Cichorioideae</taxon>
        <taxon>Cichorieae</taxon>
        <taxon>Lactucinae</taxon>
        <taxon>Lactuca</taxon>
    </lineage>
</organism>
<dbReference type="AlphaFoldDB" id="A0A9R1VP88"/>
<evidence type="ECO:0000256" key="1">
    <source>
        <dbReference type="ARBA" id="ARBA00004651"/>
    </source>
</evidence>
<feature type="transmembrane region" description="Helical" evidence="8">
    <location>
        <begin position="71"/>
        <end position="93"/>
    </location>
</feature>
<evidence type="ECO:0000256" key="2">
    <source>
        <dbReference type="ARBA" id="ARBA00007651"/>
    </source>
</evidence>
<dbReference type="InterPro" id="IPR006459">
    <property type="entry name" value="CASP/CASPL"/>
</dbReference>
<comment type="subcellular location">
    <subcellularLocation>
        <location evidence="1 8">Cell membrane</location>
        <topology evidence="1 8">Multi-pass membrane protein</topology>
    </subcellularLocation>
</comment>
<dbReference type="OrthoDB" id="1904499at2759"/>
<keyword evidence="5 8" id="KW-0812">Transmembrane</keyword>
<dbReference type="NCBIfam" id="TIGR01569">
    <property type="entry name" value="A_tha_TIGR01569"/>
    <property type="match status" value="1"/>
</dbReference>
<feature type="transmembrane region" description="Helical" evidence="8">
    <location>
        <begin position="152"/>
        <end position="176"/>
    </location>
</feature>
<evidence type="ECO:0000256" key="7">
    <source>
        <dbReference type="ARBA" id="ARBA00023136"/>
    </source>
</evidence>